<evidence type="ECO:0000256" key="3">
    <source>
        <dbReference type="SAM" id="SignalP"/>
    </source>
</evidence>
<evidence type="ECO:0000313" key="5">
    <source>
        <dbReference type="Proteomes" id="UP001392437"/>
    </source>
</evidence>
<evidence type="ECO:0000256" key="2">
    <source>
        <dbReference type="SAM" id="Phobius"/>
    </source>
</evidence>
<keyword evidence="2" id="KW-0812">Transmembrane</keyword>
<accession>A0AAW0RBR2</accession>
<feature type="compositionally biased region" description="Polar residues" evidence="1">
    <location>
        <begin position="182"/>
        <end position="196"/>
    </location>
</feature>
<comment type="caution">
    <text evidence="4">The sequence shown here is derived from an EMBL/GenBank/DDBJ whole genome shotgun (WGS) entry which is preliminary data.</text>
</comment>
<feature type="region of interest" description="Disordered" evidence="1">
    <location>
        <begin position="154"/>
        <end position="208"/>
    </location>
</feature>
<feature type="region of interest" description="Disordered" evidence="1">
    <location>
        <begin position="59"/>
        <end position="91"/>
    </location>
</feature>
<feature type="transmembrane region" description="Helical" evidence="2">
    <location>
        <begin position="115"/>
        <end position="139"/>
    </location>
</feature>
<evidence type="ECO:0008006" key="6">
    <source>
        <dbReference type="Google" id="ProtNLM"/>
    </source>
</evidence>
<proteinExistence type="predicted"/>
<keyword evidence="3" id="KW-0732">Signal</keyword>
<gene>
    <name evidence="4" type="ORF">PG999_000530</name>
</gene>
<name>A0AAW0RBR2_9PEZI</name>
<feature type="chain" id="PRO_5043340062" description="MYXO-CTERM domain-containing protein" evidence="3">
    <location>
        <begin position="18"/>
        <end position="208"/>
    </location>
</feature>
<evidence type="ECO:0000256" key="1">
    <source>
        <dbReference type="SAM" id="MobiDB-lite"/>
    </source>
</evidence>
<keyword evidence="2" id="KW-0472">Membrane</keyword>
<protein>
    <recommendedName>
        <fullName evidence="6">MYXO-CTERM domain-containing protein</fullName>
    </recommendedName>
</protein>
<feature type="signal peptide" evidence="3">
    <location>
        <begin position="1"/>
        <end position="17"/>
    </location>
</feature>
<reference evidence="4 5" key="1">
    <citation type="submission" date="2023-01" db="EMBL/GenBank/DDBJ databases">
        <title>Analysis of 21 Apiospora genomes using comparative genomics revels a genus with tremendous synthesis potential of carbohydrate active enzymes and secondary metabolites.</title>
        <authorList>
            <person name="Sorensen T."/>
        </authorList>
    </citation>
    <scope>NUCLEOTIDE SEQUENCE [LARGE SCALE GENOMIC DNA]</scope>
    <source>
        <strain evidence="4 5">CBS 117206</strain>
    </source>
</reference>
<keyword evidence="2" id="KW-1133">Transmembrane helix</keyword>
<organism evidence="4 5">
    <name type="scientific">Apiospora kogelbergensis</name>
    <dbReference type="NCBI Taxonomy" id="1337665"/>
    <lineage>
        <taxon>Eukaryota</taxon>
        <taxon>Fungi</taxon>
        <taxon>Dikarya</taxon>
        <taxon>Ascomycota</taxon>
        <taxon>Pezizomycotina</taxon>
        <taxon>Sordariomycetes</taxon>
        <taxon>Xylariomycetidae</taxon>
        <taxon>Amphisphaeriales</taxon>
        <taxon>Apiosporaceae</taxon>
        <taxon>Apiospora</taxon>
    </lineage>
</organism>
<keyword evidence="5" id="KW-1185">Reference proteome</keyword>
<dbReference type="EMBL" id="JAQQWP010000001">
    <property type="protein sequence ID" value="KAK8132357.1"/>
    <property type="molecule type" value="Genomic_DNA"/>
</dbReference>
<sequence>MKTSILFFFTVAATALATRDVGLPITSVVPASATATSSQAPSVETQDSIAPFARYGGDATTAQESEGRERRCFAKAGHSRPTGDCPGDGQMHLLRREAGWDDAAEPPEQRRHGGAVAGALIGIVVVGLATLALIMTVFWKCRVSRWKRLEAAAAAERDPEQVMMSSAAKHASVATQKPLPTVPSSQILASPPSTHNAPAPMEELISFK</sequence>
<dbReference type="Proteomes" id="UP001392437">
    <property type="component" value="Unassembled WGS sequence"/>
</dbReference>
<dbReference type="AlphaFoldDB" id="A0AAW0RBR2"/>
<evidence type="ECO:0000313" key="4">
    <source>
        <dbReference type="EMBL" id="KAK8132357.1"/>
    </source>
</evidence>